<dbReference type="Pfam" id="PF17680">
    <property type="entry name" value="FlgO"/>
    <property type="match status" value="1"/>
</dbReference>
<sequence length="221" mass="25078">MKQQTYFLTILLLTLSGCQLLIPTKIYIEEERKAQKHSIDMQIKQQAMNEESEQLDEFSALQNTRRFNPSQHHLRLANYVEQMALDLVDTMNSEQDINIAVTSFVDFDNNLRTTNQLGNQLAETFIHQLQKFGYGVVDFKTANSVSVTTNGDFSFSRDVRVLANKRIASHILSGTMIYRNTGVEVNARVIDIDSKQVIATSTKLVPNYVLQSADIVLSSVR</sequence>
<dbReference type="STRING" id="327939.BIW53_07935"/>
<name>A0A1S1NBR0_9GAMM</name>
<dbReference type="OrthoDB" id="6116374at2"/>
<dbReference type="Proteomes" id="UP000180253">
    <property type="component" value="Unassembled WGS sequence"/>
</dbReference>
<dbReference type="InterPro" id="IPR041215">
    <property type="entry name" value="FlgO_dom"/>
</dbReference>
<keyword evidence="2" id="KW-0282">Flagellum</keyword>
<keyword evidence="2" id="KW-0966">Cell projection</keyword>
<dbReference type="PROSITE" id="PS51257">
    <property type="entry name" value="PROKAR_LIPOPROTEIN"/>
    <property type="match status" value="1"/>
</dbReference>
<keyword evidence="3" id="KW-1185">Reference proteome</keyword>
<comment type="caution">
    <text evidence="2">The sequence shown here is derived from an EMBL/GenBank/DDBJ whole genome shotgun (WGS) entry which is preliminary data.</text>
</comment>
<protein>
    <submittedName>
        <fullName evidence="2">Flagellar biosynthesis protein FlgO</fullName>
    </submittedName>
</protein>
<proteinExistence type="predicted"/>
<dbReference type="AlphaFoldDB" id="A0A1S1NBR0"/>
<organism evidence="2 3">
    <name type="scientific">Pseudoalteromonas byunsanensis</name>
    <dbReference type="NCBI Taxonomy" id="327939"/>
    <lineage>
        <taxon>Bacteria</taxon>
        <taxon>Pseudomonadati</taxon>
        <taxon>Pseudomonadota</taxon>
        <taxon>Gammaproteobacteria</taxon>
        <taxon>Alteromonadales</taxon>
        <taxon>Pseudoalteromonadaceae</taxon>
        <taxon>Pseudoalteromonas</taxon>
    </lineage>
</organism>
<evidence type="ECO:0000313" key="2">
    <source>
        <dbReference type="EMBL" id="OHU95751.1"/>
    </source>
</evidence>
<evidence type="ECO:0000313" key="3">
    <source>
        <dbReference type="Proteomes" id="UP000180253"/>
    </source>
</evidence>
<dbReference type="RefSeq" id="WP_070991325.1">
    <property type="nucleotide sequence ID" value="NZ_CBCSHD010000001.1"/>
</dbReference>
<dbReference type="EMBL" id="MNAN01000028">
    <property type="protein sequence ID" value="OHU95751.1"/>
    <property type="molecule type" value="Genomic_DNA"/>
</dbReference>
<accession>A0A1S1NBR0</accession>
<feature type="domain" description="FlgO" evidence="1">
    <location>
        <begin position="81"/>
        <end position="209"/>
    </location>
</feature>
<reference evidence="2 3" key="1">
    <citation type="submission" date="2016-10" db="EMBL/GenBank/DDBJ databases">
        <title>Pseudoalteromonas amylolytica sp. nov., isolated from the surface seawater.</title>
        <authorList>
            <person name="Wu Y.-H."/>
            <person name="Cheng H."/>
            <person name="Jin X.-B."/>
            <person name="Wang C.-S."/>
            <person name="Xu X.-W."/>
        </authorList>
    </citation>
    <scope>NUCLEOTIDE SEQUENCE [LARGE SCALE GENOMIC DNA]</scope>
    <source>
        <strain evidence="2 3">JCM 12483</strain>
    </source>
</reference>
<gene>
    <name evidence="2" type="ORF">BIW53_07935</name>
</gene>
<keyword evidence="2" id="KW-0969">Cilium</keyword>
<evidence type="ECO:0000259" key="1">
    <source>
        <dbReference type="Pfam" id="PF17680"/>
    </source>
</evidence>